<proteinExistence type="predicted"/>
<comment type="caution">
    <text evidence="2">The sequence shown here is derived from an EMBL/GenBank/DDBJ whole genome shotgun (WGS) entry which is preliminary data.</text>
</comment>
<accession>A0A366EAB9</accession>
<evidence type="ECO:0000313" key="3">
    <source>
        <dbReference type="Proteomes" id="UP000252893"/>
    </source>
</evidence>
<name>A0A366EAB9_9HYPH</name>
<gene>
    <name evidence="2" type="ORF">DFR47_101329</name>
</gene>
<dbReference type="Proteomes" id="UP000252893">
    <property type="component" value="Unassembled WGS sequence"/>
</dbReference>
<evidence type="ECO:0000313" key="2">
    <source>
        <dbReference type="EMBL" id="RBO98729.1"/>
    </source>
</evidence>
<dbReference type="AlphaFoldDB" id="A0A366EAB9"/>
<sequence length="116" mass="11695">MTQKPVRTFFAASALFAGMTAAVLTSIVPSAGAAGLQRHIPAASQPAQSAQAQPRVLRVAGDCAAIGQQVAAQQGGTLTKATAAVQNGAPVCIVVVLVPGRDGERPRRVEVAVPAK</sequence>
<keyword evidence="1" id="KW-0732">Signal</keyword>
<protein>
    <submittedName>
        <fullName evidence="2">Uncharacterized protein</fullName>
    </submittedName>
</protein>
<keyword evidence="3" id="KW-1185">Reference proteome</keyword>
<feature type="chain" id="PRO_5016588099" evidence="1">
    <location>
        <begin position="34"/>
        <end position="116"/>
    </location>
</feature>
<feature type="signal peptide" evidence="1">
    <location>
        <begin position="1"/>
        <end position="33"/>
    </location>
</feature>
<dbReference type="EMBL" id="QNRH01000001">
    <property type="protein sequence ID" value="RBO98729.1"/>
    <property type="molecule type" value="Genomic_DNA"/>
</dbReference>
<reference evidence="2 3" key="1">
    <citation type="submission" date="2018-06" db="EMBL/GenBank/DDBJ databases">
        <title>Genomic Encyclopedia of Type Strains, Phase IV (KMG-IV): sequencing the most valuable type-strain genomes for metagenomic binning, comparative biology and taxonomic classification.</title>
        <authorList>
            <person name="Goeker M."/>
        </authorList>
    </citation>
    <scope>NUCLEOTIDE SEQUENCE [LARGE SCALE GENOMIC DNA]</scope>
    <source>
        <strain evidence="2 3">DSM 25619</strain>
    </source>
</reference>
<organism evidence="2 3">
    <name type="scientific">Pseudochrobactrum asaccharolyticum</name>
    <dbReference type="NCBI Taxonomy" id="354351"/>
    <lineage>
        <taxon>Bacteria</taxon>
        <taxon>Pseudomonadati</taxon>
        <taxon>Pseudomonadota</taxon>
        <taxon>Alphaproteobacteria</taxon>
        <taxon>Hyphomicrobiales</taxon>
        <taxon>Brucellaceae</taxon>
        <taxon>Pseudochrobactrum</taxon>
    </lineage>
</organism>
<evidence type="ECO:0000256" key="1">
    <source>
        <dbReference type="SAM" id="SignalP"/>
    </source>
</evidence>